<keyword evidence="2" id="KW-0169">Cobalamin biosynthesis</keyword>
<evidence type="ECO:0000256" key="1">
    <source>
        <dbReference type="ARBA" id="ARBA00004953"/>
    </source>
</evidence>
<dbReference type="InterPro" id="IPR012818">
    <property type="entry name" value="CbiE"/>
</dbReference>
<sequence length="402" mass="41527">MADRVTVIGWDGSPLTSAARSALSAATLVAGAAHHLALPEVPPTAERIRLGSLGLAARRIAGHRGTAVVFADGDPGFFGVVRTLRAPEHGLEVEVVPAVSSVAAAFARAGMPWDDAQVVVAHPRTLRRAVNVCRAHPKVAVLTSPGAGPAELALLLDGVHRTFVVCEELGTDREQVSVLTSDKAADHSWRDPNVVIVIGGAGQAPAADPGWLLGQSAAHSADRGWARPQTGAAEGEGESALLHAAQLARLGPRTGDLVWDIGTGSGGVAVDAAALGAAVIAVDAAPGARERVTAAARQRGVQLQFVAGRAPHVLENLPEPDVVRVGGGGAEVVAAVADRRPERIVSHASTRDEAEAIGRVLTEHGYDVECALLQAVGLDPRTWAEQDRSVVFLLAAQRPVTR</sequence>
<evidence type="ECO:0000313" key="8">
    <source>
        <dbReference type="EMBL" id="GHI12994.1"/>
    </source>
</evidence>
<dbReference type="InterPro" id="IPR050714">
    <property type="entry name" value="Cobalamin_biosynth_MTase"/>
</dbReference>
<keyword evidence="9" id="KW-1185">Reference proteome</keyword>
<dbReference type="InterPro" id="IPR035996">
    <property type="entry name" value="4pyrrol_Methylase_sf"/>
</dbReference>
<keyword evidence="5" id="KW-0949">S-adenosyl-L-methionine</keyword>
<evidence type="ECO:0000256" key="4">
    <source>
        <dbReference type="ARBA" id="ARBA00022679"/>
    </source>
</evidence>
<gene>
    <name evidence="8" type="ORF">Scinn_24570</name>
</gene>
<comment type="pathway">
    <text evidence="1">Cofactor biosynthesis; adenosylcobalamin biosynthesis.</text>
</comment>
<dbReference type="GeneID" id="86953524"/>
<keyword evidence="4" id="KW-0808">Transferase</keyword>
<dbReference type="NCBIfam" id="TIGR02467">
    <property type="entry name" value="CbiE"/>
    <property type="match status" value="1"/>
</dbReference>
<dbReference type="PANTHER" id="PTHR43182:SF1">
    <property type="entry name" value="COBALT-PRECORRIN-7 C(5)-METHYLTRANSFERASE"/>
    <property type="match status" value="1"/>
</dbReference>
<evidence type="ECO:0000259" key="7">
    <source>
        <dbReference type="Pfam" id="PF08241"/>
    </source>
</evidence>
<evidence type="ECO:0000313" key="9">
    <source>
        <dbReference type="Proteomes" id="UP000660554"/>
    </source>
</evidence>
<dbReference type="InterPro" id="IPR014777">
    <property type="entry name" value="4pyrrole_Mease_sub1"/>
</dbReference>
<evidence type="ECO:0000256" key="2">
    <source>
        <dbReference type="ARBA" id="ARBA00022573"/>
    </source>
</evidence>
<protein>
    <submittedName>
        <fullName evidence="8">Precorrin-6y C5,15-methyltransferase (Decarboxylating) subunit CbiE</fullName>
    </submittedName>
</protein>
<comment type="caution">
    <text evidence="8">The sequence shown here is derived from an EMBL/GenBank/DDBJ whole genome shotgun (WGS) entry which is preliminary data.</text>
</comment>
<evidence type="ECO:0000256" key="5">
    <source>
        <dbReference type="ARBA" id="ARBA00022691"/>
    </source>
</evidence>
<dbReference type="Proteomes" id="UP000660554">
    <property type="component" value="Unassembled WGS sequence"/>
</dbReference>
<dbReference type="EMBL" id="BNDV01000008">
    <property type="protein sequence ID" value="GHI12994.1"/>
    <property type="molecule type" value="Genomic_DNA"/>
</dbReference>
<reference evidence="9" key="1">
    <citation type="submission" date="2020-09" db="EMBL/GenBank/DDBJ databases">
        <title>Whole genome shotgun sequence of Streptomyces cinnamonensis NBRC 15873.</title>
        <authorList>
            <person name="Komaki H."/>
            <person name="Tamura T."/>
        </authorList>
    </citation>
    <scope>NUCLEOTIDE SEQUENCE [LARGE SCALE GENOMIC DNA]</scope>
    <source>
        <strain evidence="9">NBRC 15873</strain>
    </source>
</reference>
<dbReference type="RefSeq" id="WP_030656098.1">
    <property type="nucleotide sequence ID" value="NZ_BMRU01000026.1"/>
</dbReference>
<dbReference type="Gene3D" id="3.40.1010.10">
    <property type="entry name" value="Cobalt-precorrin-4 Transmethylase, Domain 1"/>
    <property type="match status" value="1"/>
</dbReference>
<accession>A0ABQ3NJW2</accession>
<dbReference type="InterPro" id="IPR014776">
    <property type="entry name" value="4pyrrole_Mease_sub2"/>
</dbReference>
<dbReference type="InterPro" id="IPR013216">
    <property type="entry name" value="Methyltransf_11"/>
</dbReference>
<dbReference type="InterPro" id="IPR000878">
    <property type="entry name" value="4pyrrol_Mease"/>
</dbReference>
<dbReference type="Pfam" id="PF00590">
    <property type="entry name" value="TP_methylase"/>
    <property type="match status" value="1"/>
</dbReference>
<dbReference type="PANTHER" id="PTHR43182">
    <property type="entry name" value="COBALT-PRECORRIN-6B C(15)-METHYLTRANSFERASE (DECARBOXYLATING)"/>
    <property type="match status" value="1"/>
</dbReference>
<dbReference type="PIRSF" id="PIRSF036428">
    <property type="entry name" value="CobL"/>
    <property type="match status" value="1"/>
</dbReference>
<dbReference type="Gene3D" id="3.30.950.10">
    <property type="entry name" value="Methyltransferase, Cobalt-precorrin-4 Transmethylase, Domain 2"/>
    <property type="match status" value="1"/>
</dbReference>
<dbReference type="InterPro" id="IPR006365">
    <property type="entry name" value="Cbl_synth_CobL"/>
</dbReference>
<proteinExistence type="predicted"/>
<dbReference type="SUPFAM" id="SSF53335">
    <property type="entry name" value="S-adenosyl-L-methionine-dependent methyltransferases"/>
    <property type="match status" value="1"/>
</dbReference>
<name>A0ABQ3NJW2_STRVG</name>
<organism evidence="8 9">
    <name type="scientific">Streptomyces virginiae</name>
    <name type="common">Streptomyces cinnamonensis</name>
    <dbReference type="NCBI Taxonomy" id="1961"/>
    <lineage>
        <taxon>Bacteria</taxon>
        <taxon>Bacillati</taxon>
        <taxon>Actinomycetota</taxon>
        <taxon>Actinomycetes</taxon>
        <taxon>Kitasatosporales</taxon>
        <taxon>Streptomycetaceae</taxon>
        <taxon>Streptomyces</taxon>
    </lineage>
</organism>
<dbReference type="CDD" id="cd11644">
    <property type="entry name" value="Precorrin-6Y-MT"/>
    <property type="match status" value="1"/>
</dbReference>
<keyword evidence="3" id="KW-0489">Methyltransferase</keyword>
<dbReference type="Pfam" id="PF08241">
    <property type="entry name" value="Methyltransf_11"/>
    <property type="match status" value="1"/>
</dbReference>
<evidence type="ECO:0000259" key="6">
    <source>
        <dbReference type="Pfam" id="PF00590"/>
    </source>
</evidence>
<dbReference type="SUPFAM" id="SSF53790">
    <property type="entry name" value="Tetrapyrrole methylase"/>
    <property type="match status" value="1"/>
</dbReference>
<feature type="domain" description="Methyltransferase type 11" evidence="7">
    <location>
        <begin position="260"/>
        <end position="312"/>
    </location>
</feature>
<evidence type="ECO:0000256" key="3">
    <source>
        <dbReference type="ARBA" id="ARBA00022603"/>
    </source>
</evidence>
<feature type="domain" description="Tetrapyrrole methylase" evidence="6">
    <location>
        <begin position="15"/>
        <end position="181"/>
    </location>
</feature>
<dbReference type="InterPro" id="IPR029063">
    <property type="entry name" value="SAM-dependent_MTases_sf"/>
</dbReference>
<dbReference type="Gene3D" id="3.40.50.150">
    <property type="entry name" value="Vaccinia Virus protein VP39"/>
    <property type="match status" value="1"/>
</dbReference>